<dbReference type="GO" id="GO:0007018">
    <property type="term" value="P:microtubule-based movement"/>
    <property type="evidence" value="ECO:0007669"/>
    <property type="project" value="InterPro"/>
</dbReference>
<feature type="region of interest" description="Disordered" evidence="7">
    <location>
        <begin position="610"/>
        <end position="729"/>
    </location>
</feature>
<dbReference type="Proteomes" id="UP000215902">
    <property type="component" value="Unassembled WGS sequence"/>
</dbReference>
<evidence type="ECO:0000256" key="3">
    <source>
        <dbReference type="ARBA" id="ARBA00022840"/>
    </source>
</evidence>
<dbReference type="FunFam" id="3.40.850.10:FF:000080">
    <property type="entry name" value="Kinesin-like protein"/>
    <property type="match status" value="1"/>
</dbReference>
<dbReference type="CDD" id="cd00106">
    <property type="entry name" value="KISc"/>
    <property type="match status" value="1"/>
</dbReference>
<feature type="compositionally biased region" description="Low complexity" evidence="7">
    <location>
        <begin position="618"/>
        <end position="628"/>
    </location>
</feature>
<dbReference type="InterPro" id="IPR001752">
    <property type="entry name" value="Kinesin_motor_dom"/>
</dbReference>
<feature type="compositionally biased region" description="Low complexity" evidence="7">
    <location>
        <begin position="664"/>
        <end position="676"/>
    </location>
</feature>
<dbReference type="PRINTS" id="PR00380">
    <property type="entry name" value="KINESINHEAVY"/>
</dbReference>
<comment type="caution">
    <text evidence="10">The sequence shown here is derived from an EMBL/GenBank/DDBJ whole genome shotgun (WGS) entry which is preliminary data.</text>
</comment>
<keyword evidence="11" id="KW-1185">Reference proteome</keyword>
<feature type="chain" id="PRO_5013080107" description="Kinesin-like protein" evidence="8">
    <location>
        <begin position="35"/>
        <end position="834"/>
    </location>
</feature>
<dbReference type="GO" id="GO:0005524">
    <property type="term" value="F:ATP binding"/>
    <property type="evidence" value="ECO:0007669"/>
    <property type="project" value="UniProtKB-UniRule"/>
</dbReference>
<dbReference type="Pfam" id="PF00225">
    <property type="entry name" value="Kinesin"/>
    <property type="match status" value="1"/>
</dbReference>
<evidence type="ECO:0000256" key="7">
    <source>
        <dbReference type="SAM" id="MobiDB-lite"/>
    </source>
</evidence>
<dbReference type="PANTHER" id="PTHR47969">
    <property type="entry name" value="CHROMOSOME-ASSOCIATED KINESIN KIF4A-RELATED"/>
    <property type="match status" value="1"/>
</dbReference>
<dbReference type="PROSITE" id="PS50067">
    <property type="entry name" value="KINESIN_MOTOR_2"/>
    <property type="match status" value="1"/>
</dbReference>
<proteinExistence type="inferred from homology"/>
<comment type="subcellular location">
    <subcellularLocation>
        <location evidence="1">Cytoplasm</location>
        <location evidence="1">Cytoskeleton</location>
    </subcellularLocation>
</comment>
<evidence type="ECO:0000256" key="5">
    <source>
        <dbReference type="PROSITE-ProRule" id="PRU00283"/>
    </source>
</evidence>
<dbReference type="GO" id="GO:0051231">
    <property type="term" value="P:spindle elongation"/>
    <property type="evidence" value="ECO:0007669"/>
    <property type="project" value="TreeGrafter"/>
</dbReference>
<evidence type="ECO:0000256" key="2">
    <source>
        <dbReference type="ARBA" id="ARBA00022741"/>
    </source>
</evidence>
<feature type="domain" description="Kinesin motor" evidence="9">
    <location>
        <begin position="123"/>
        <end position="463"/>
    </location>
</feature>
<keyword evidence="6" id="KW-0493">Microtubule</keyword>
<keyword evidence="8" id="KW-0732">Signal</keyword>
<keyword evidence="5 6" id="KW-0505">Motor protein</keyword>
<protein>
    <recommendedName>
        <fullName evidence="6">Kinesin-like protein</fullName>
    </recommendedName>
</protein>
<dbReference type="GO" id="GO:0003777">
    <property type="term" value="F:microtubule motor activity"/>
    <property type="evidence" value="ECO:0007669"/>
    <property type="project" value="InterPro"/>
</dbReference>
<gene>
    <name evidence="10" type="ORF">BOX15_Mlig028656g1</name>
</gene>
<dbReference type="OrthoDB" id="3176171at2759"/>
<keyword evidence="2 5" id="KW-0547">Nucleotide-binding</keyword>
<dbReference type="STRING" id="282301.A0A267GHQ8"/>
<evidence type="ECO:0000313" key="10">
    <source>
        <dbReference type="EMBL" id="PAA85581.1"/>
    </source>
</evidence>
<dbReference type="PROSITE" id="PS00411">
    <property type="entry name" value="KINESIN_MOTOR_1"/>
    <property type="match status" value="1"/>
</dbReference>
<dbReference type="InterPro" id="IPR036961">
    <property type="entry name" value="Kinesin_motor_dom_sf"/>
</dbReference>
<keyword evidence="4" id="KW-0206">Cytoskeleton</keyword>
<dbReference type="AlphaFoldDB" id="A0A267GHQ8"/>
<evidence type="ECO:0000256" key="4">
    <source>
        <dbReference type="ARBA" id="ARBA00023212"/>
    </source>
</evidence>
<accession>A0A267GHQ8</accession>
<feature type="region of interest" description="Disordered" evidence="7">
    <location>
        <begin position="492"/>
        <end position="556"/>
    </location>
</feature>
<feature type="compositionally biased region" description="Pro residues" evidence="7">
    <location>
        <begin position="712"/>
        <end position="724"/>
    </location>
</feature>
<dbReference type="InterPro" id="IPR027640">
    <property type="entry name" value="Kinesin-like_fam"/>
</dbReference>
<name>A0A267GHQ8_9PLAT</name>
<dbReference type="InterPro" id="IPR019821">
    <property type="entry name" value="Kinesin_motor_CS"/>
</dbReference>
<dbReference type="GO" id="GO:0007052">
    <property type="term" value="P:mitotic spindle organization"/>
    <property type="evidence" value="ECO:0007669"/>
    <property type="project" value="TreeGrafter"/>
</dbReference>
<dbReference type="GO" id="GO:0005875">
    <property type="term" value="C:microtubule associated complex"/>
    <property type="evidence" value="ECO:0007669"/>
    <property type="project" value="TreeGrafter"/>
</dbReference>
<dbReference type="SUPFAM" id="SSF52540">
    <property type="entry name" value="P-loop containing nucleoside triphosphate hydrolases"/>
    <property type="match status" value="1"/>
</dbReference>
<dbReference type="GO" id="GO:0008017">
    <property type="term" value="F:microtubule binding"/>
    <property type="evidence" value="ECO:0007669"/>
    <property type="project" value="InterPro"/>
</dbReference>
<feature type="signal peptide" evidence="8">
    <location>
        <begin position="1"/>
        <end position="34"/>
    </location>
</feature>
<dbReference type="GO" id="GO:0005874">
    <property type="term" value="C:microtubule"/>
    <property type="evidence" value="ECO:0007669"/>
    <property type="project" value="UniProtKB-KW"/>
</dbReference>
<comment type="similarity">
    <text evidence="5 6">Belongs to the TRAFAC class myosin-kinesin ATPase superfamily. Kinesin family.</text>
</comment>
<dbReference type="EMBL" id="NIVC01000317">
    <property type="protein sequence ID" value="PAA85581.1"/>
    <property type="molecule type" value="Genomic_DNA"/>
</dbReference>
<feature type="compositionally biased region" description="Low complexity" evidence="7">
    <location>
        <begin position="502"/>
        <end position="513"/>
    </location>
</feature>
<sequence length="834" mass="91790">MSRQQLRVLTMEDSPTHTFALLILLFSLQTLLIGSQPACFYANREALPAAQEPARRSSGFPGQAFQASLRAASARVSDTSSKSQPLLMPTGIIKPAGALAQRAPRAAGSGVGKSAKSATASFHAYVAVRVRPPEQPSPKWQPLIRYPGNASLAFNWQGMQRVFNFDVVFEEAASQSEVFDNCGVKDLIQLALEGYNCTCFAYGQTNSGKTYTMTGPPDETQQHGVSGLAGQSRGLVPRSFAHIFDLLRSRGAQGFKVYATYFEIYNEQITDLLNPRSIYPHTIRWSSTSGFYVDNLFVIECDSADDLMGVLAAGLANRRMDRGSQNEFSSRSHSLFSIMIDTQAPGEAGSGQATVTRHGKLTFVDLAGSESTGSSVAREPDQMLETSTINKSLLVLGNCISALSDPKKRAGHVPYRDSKLTKLLSDSLGGSGVSLMIACVNPSPEQGSETVNTLRYASRAKRIEVCPEVNLDPQEKLLRSLKREVASLRQENGSLREQLRTSAAQSEAGGAAAVDRSGGRGDTGRLVRSREASLGGSDDQRSNPAAAGAAAARPVPKGSYQSLYEMLQEYMQENETLRSENMDLAKHQTDYRREQNQLSEENRRLASQLSRMRRQFEQQQQQQQQQQQRRTPVYVVSNPETPTRLPLIEARREAEPMATRNSARLPPRSPRWSLPPTDNRESQRQQQQQPVATFAPTPPLSMPIPDVDRQPRPIPMPPPPPPLLPASQQYPQQYPQQSTSRLMYPEAPVYVPQPGERTYRERFEAAAGRNKLRGDGGAAQVDGANNRTVQSLARLNASLRGELRQLDGAIQQHQRVNALQSDIRRNEGRKVLSI</sequence>
<feature type="compositionally biased region" description="Basic and acidic residues" evidence="7">
    <location>
        <begin position="517"/>
        <end position="531"/>
    </location>
</feature>
<dbReference type="SMART" id="SM00129">
    <property type="entry name" value="KISc"/>
    <property type="match status" value="1"/>
</dbReference>
<evidence type="ECO:0000259" key="9">
    <source>
        <dbReference type="PROSITE" id="PS50067"/>
    </source>
</evidence>
<evidence type="ECO:0000256" key="6">
    <source>
        <dbReference type="RuleBase" id="RU000394"/>
    </source>
</evidence>
<evidence type="ECO:0000256" key="1">
    <source>
        <dbReference type="ARBA" id="ARBA00004245"/>
    </source>
</evidence>
<evidence type="ECO:0000256" key="8">
    <source>
        <dbReference type="SAM" id="SignalP"/>
    </source>
</evidence>
<dbReference type="Gene3D" id="3.40.850.10">
    <property type="entry name" value="Kinesin motor domain"/>
    <property type="match status" value="1"/>
</dbReference>
<evidence type="ECO:0000313" key="11">
    <source>
        <dbReference type="Proteomes" id="UP000215902"/>
    </source>
</evidence>
<reference evidence="10 11" key="1">
    <citation type="submission" date="2017-06" db="EMBL/GenBank/DDBJ databases">
        <title>A platform for efficient transgenesis in Macrostomum lignano, a flatworm model organism for stem cell research.</title>
        <authorList>
            <person name="Berezikov E."/>
        </authorList>
    </citation>
    <scope>NUCLEOTIDE SEQUENCE [LARGE SCALE GENOMIC DNA]</scope>
    <source>
        <strain evidence="10">DV1</strain>
        <tissue evidence="10">Whole organism</tissue>
    </source>
</reference>
<keyword evidence="3 5" id="KW-0067">ATP-binding</keyword>
<organism evidence="10 11">
    <name type="scientific">Macrostomum lignano</name>
    <dbReference type="NCBI Taxonomy" id="282301"/>
    <lineage>
        <taxon>Eukaryota</taxon>
        <taxon>Metazoa</taxon>
        <taxon>Spiralia</taxon>
        <taxon>Lophotrochozoa</taxon>
        <taxon>Platyhelminthes</taxon>
        <taxon>Rhabditophora</taxon>
        <taxon>Macrostomorpha</taxon>
        <taxon>Macrostomida</taxon>
        <taxon>Macrostomidae</taxon>
        <taxon>Macrostomum</taxon>
    </lineage>
</organism>
<dbReference type="PANTHER" id="PTHR47969:SF33">
    <property type="entry name" value="KINESIN-LIKE PROTEIN"/>
    <property type="match status" value="1"/>
</dbReference>
<feature type="binding site" evidence="5">
    <location>
        <begin position="203"/>
        <end position="210"/>
    </location>
    <ligand>
        <name>ATP</name>
        <dbReference type="ChEBI" id="CHEBI:30616"/>
    </ligand>
</feature>
<dbReference type="InterPro" id="IPR027417">
    <property type="entry name" value="P-loop_NTPase"/>
</dbReference>
<keyword evidence="4" id="KW-0963">Cytoplasm</keyword>